<evidence type="ECO:0000313" key="10">
    <source>
        <dbReference type="Proteomes" id="UP001214094"/>
    </source>
</evidence>
<reference evidence="7" key="1">
    <citation type="submission" date="2022-06" db="EMBL/GenBank/DDBJ databases">
        <title>Physiological and biochemical characterization and genomic elucidation of a strain of the genus Ensifer adhaerens M8 that combines arsenic oxidation and chromium reduction.</title>
        <authorList>
            <person name="Li X."/>
            <person name="Yu c."/>
        </authorList>
    </citation>
    <scope>NUCLEOTIDE SEQUENCE</scope>
    <source>
        <strain evidence="7">M8</strain>
        <plasmid evidence="7">pB</plasmid>
    </source>
</reference>
<evidence type="ECO:0000256" key="3">
    <source>
        <dbReference type="ARBA" id="ARBA00023082"/>
    </source>
</evidence>
<dbReference type="SUPFAM" id="SSF88659">
    <property type="entry name" value="Sigma3 and sigma4 domains of RNA polymerase sigma factors"/>
    <property type="match status" value="1"/>
</dbReference>
<dbReference type="InterPro" id="IPR013249">
    <property type="entry name" value="RNA_pol_sigma70_r4_t2"/>
</dbReference>
<geneLocation type="plasmid" evidence="7 9">
    <name>pB</name>
</geneLocation>
<evidence type="ECO:0000259" key="6">
    <source>
        <dbReference type="Pfam" id="PF08281"/>
    </source>
</evidence>
<dbReference type="InterPro" id="IPR039425">
    <property type="entry name" value="RNA_pol_sigma-70-like"/>
</dbReference>
<evidence type="ECO:0000259" key="5">
    <source>
        <dbReference type="Pfam" id="PF04542"/>
    </source>
</evidence>
<dbReference type="Proteomes" id="UP001214094">
    <property type="component" value="Plasmid unnamedB"/>
</dbReference>
<dbReference type="GO" id="GO:0016987">
    <property type="term" value="F:sigma factor activity"/>
    <property type="evidence" value="ECO:0007669"/>
    <property type="project" value="UniProtKB-KW"/>
</dbReference>
<dbReference type="Gene3D" id="1.10.10.10">
    <property type="entry name" value="Winged helix-like DNA-binding domain superfamily/Winged helix DNA-binding domain"/>
    <property type="match status" value="1"/>
</dbReference>
<dbReference type="InterPro" id="IPR036388">
    <property type="entry name" value="WH-like_DNA-bd_sf"/>
</dbReference>
<feature type="domain" description="RNA polymerase sigma-70 region 2" evidence="5">
    <location>
        <begin position="25"/>
        <end position="89"/>
    </location>
</feature>
<evidence type="ECO:0000256" key="1">
    <source>
        <dbReference type="ARBA" id="ARBA00010641"/>
    </source>
</evidence>
<dbReference type="GO" id="GO:0003677">
    <property type="term" value="F:DNA binding"/>
    <property type="evidence" value="ECO:0007669"/>
    <property type="project" value="InterPro"/>
</dbReference>
<keyword evidence="2" id="KW-0805">Transcription regulation</keyword>
<dbReference type="RefSeq" id="WP_034798132.1">
    <property type="nucleotide sequence ID" value="NZ_CAXURO020000003.1"/>
</dbReference>
<evidence type="ECO:0000313" key="8">
    <source>
        <dbReference type="EMBL" id="WFP94441.1"/>
    </source>
</evidence>
<accession>A0A9Q9DEQ9</accession>
<dbReference type="EMBL" id="CP098809">
    <property type="protein sequence ID" value="USJ28252.1"/>
    <property type="molecule type" value="Genomic_DNA"/>
</dbReference>
<keyword evidence="4" id="KW-0804">Transcription</keyword>
<proteinExistence type="inferred from homology"/>
<geneLocation type="plasmid" evidence="8 10">
    <name>unnamedB</name>
</geneLocation>
<dbReference type="Proteomes" id="UP001055460">
    <property type="component" value="Plasmid pB"/>
</dbReference>
<dbReference type="SUPFAM" id="SSF88946">
    <property type="entry name" value="Sigma2 domain of RNA polymerase sigma factors"/>
    <property type="match status" value="1"/>
</dbReference>
<keyword evidence="7" id="KW-0614">Plasmid</keyword>
<dbReference type="AlphaFoldDB" id="A0A9Q9DEQ9"/>
<comment type="similarity">
    <text evidence="1">Belongs to the sigma-70 factor family. ECF subfamily.</text>
</comment>
<dbReference type="InterPro" id="IPR013325">
    <property type="entry name" value="RNA_pol_sigma_r2"/>
</dbReference>
<dbReference type="InterPro" id="IPR013324">
    <property type="entry name" value="RNA_pol_sigma_r3/r4-like"/>
</dbReference>
<dbReference type="Pfam" id="PF08281">
    <property type="entry name" value="Sigma70_r4_2"/>
    <property type="match status" value="1"/>
</dbReference>
<name>A0A9Q9DEQ9_ENSAD</name>
<dbReference type="PANTHER" id="PTHR43133:SF51">
    <property type="entry name" value="RNA POLYMERASE SIGMA FACTOR"/>
    <property type="match status" value="1"/>
</dbReference>
<dbReference type="PANTHER" id="PTHR43133">
    <property type="entry name" value="RNA POLYMERASE ECF-TYPE SIGMA FACTO"/>
    <property type="match status" value="1"/>
</dbReference>
<evidence type="ECO:0000256" key="4">
    <source>
        <dbReference type="ARBA" id="ARBA00023163"/>
    </source>
</evidence>
<dbReference type="Gene3D" id="1.10.1740.10">
    <property type="match status" value="1"/>
</dbReference>
<dbReference type="EMBL" id="CP121310">
    <property type="protein sequence ID" value="WFP94441.1"/>
    <property type="molecule type" value="Genomic_DNA"/>
</dbReference>
<gene>
    <name evidence="7" type="ORF">NE863_30865</name>
    <name evidence="8" type="ORF">P4B07_32045</name>
</gene>
<reference evidence="8 10" key="2">
    <citation type="submission" date="2023-03" db="EMBL/GenBank/DDBJ databases">
        <title>Comparative genome and transcriptome analysis combination mining strategies for increasing vitamin B12 production of Ensifer adhaerens strain.</title>
        <authorList>
            <person name="Yongheng L."/>
        </authorList>
    </citation>
    <scope>NUCLEOTIDE SEQUENCE [LARGE SCALE GENOMIC DNA]</scope>
    <source>
        <strain evidence="8 10">Casida A-T305</strain>
        <plasmid evidence="8 10">unnamedB</plasmid>
    </source>
</reference>
<dbReference type="GO" id="GO:0006352">
    <property type="term" value="P:DNA-templated transcription initiation"/>
    <property type="evidence" value="ECO:0007669"/>
    <property type="project" value="InterPro"/>
</dbReference>
<dbReference type="InterPro" id="IPR014284">
    <property type="entry name" value="RNA_pol_sigma-70_dom"/>
</dbReference>
<evidence type="ECO:0000313" key="7">
    <source>
        <dbReference type="EMBL" id="USJ28252.1"/>
    </source>
</evidence>
<evidence type="ECO:0000256" key="2">
    <source>
        <dbReference type="ARBA" id="ARBA00023015"/>
    </source>
</evidence>
<dbReference type="InterPro" id="IPR007627">
    <property type="entry name" value="RNA_pol_sigma70_r2"/>
</dbReference>
<dbReference type="KEGG" id="eah:FA04_31575"/>
<dbReference type="NCBIfam" id="TIGR02937">
    <property type="entry name" value="sigma70-ECF"/>
    <property type="match status" value="1"/>
</dbReference>
<dbReference type="Pfam" id="PF04542">
    <property type="entry name" value="Sigma70_r2"/>
    <property type="match status" value="1"/>
</dbReference>
<dbReference type="GeneID" id="29523411"/>
<keyword evidence="10" id="KW-1185">Reference proteome</keyword>
<evidence type="ECO:0000313" key="9">
    <source>
        <dbReference type="Proteomes" id="UP001055460"/>
    </source>
</evidence>
<feature type="domain" description="RNA polymerase sigma factor 70 region 4 type 2" evidence="6">
    <location>
        <begin position="114"/>
        <end position="165"/>
    </location>
</feature>
<organism evidence="7 9">
    <name type="scientific">Ensifer adhaerens</name>
    <name type="common">Sinorhizobium morelense</name>
    <dbReference type="NCBI Taxonomy" id="106592"/>
    <lineage>
        <taxon>Bacteria</taxon>
        <taxon>Pseudomonadati</taxon>
        <taxon>Pseudomonadota</taxon>
        <taxon>Alphaproteobacteria</taxon>
        <taxon>Hyphomicrobiales</taxon>
        <taxon>Rhizobiaceae</taxon>
        <taxon>Sinorhizobium/Ensifer group</taxon>
        <taxon>Ensifer</taxon>
    </lineage>
</organism>
<sequence>MNTKAVTTETFEAARHGDRNAIVRLLERTQPDIRRYARATCRTADVDDATQETLWLLSRHVGAIRALATLSNWLFSVVRRECLRLARRTGMIAAVDEDALETSLVQRPEHVLRLDLAAAFEALPPHYRDVALMRDLQEMTIDEIAAALDLSRQAVKARLHRARLLLREYLAE</sequence>
<keyword evidence="3" id="KW-0731">Sigma factor</keyword>
<protein>
    <submittedName>
        <fullName evidence="7">Sigma-70 family RNA polymerase sigma factor</fullName>
    </submittedName>
</protein>